<dbReference type="Gene3D" id="1.10.3970.10">
    <property type="entry name" value="BSD domain"/>
    <property type="match status" value="1"/>
</dbReference>
<dbReference type="SMART" id="SM00751">
    <property type="entry name" value="BSD"/>
    <property type="match status" value="1"/>
</dbReference>
<feature type="compositionally biased region" description="Acidic residues" evidence="1">
    <location>
        <begin position="409"/>
        <end position="424"/>
    </location>
</feature>
<organism evidence="3 4">
    <name type="scientific">Protea cynaroides</name>
    <dbReference type="NCBI Taxonomy" id="273540"/>
    <lineage>
        <taxon>Eukaryota</taxon>
        <taxon>Viridiplantae</taxon>
        <taxon>Streptophyta</taxon>
        <taxon>Embryophyta</taxon>
        <taxon>Tracheophyta</taxon>
        <taxon>Spermatophyta</taxon>
        <taxon>Magnoliopsida</taxon>
        <taxon>Proteales</taxon>
        <taxon>Proteaceae</taxon>
        <taxon>Protea</taxon>
    </lineage>
</organism>
<name>A0A9Q0H1Q7_9MAGN</name>
<gene>
    <name evidence="3" type="ORF">NE237_025348</name>
</gene>
<feature type="region of interest" description="Disordered" evidence="1">
    <location>
        <begin position="1"/>
        <end position="49"/>
    </location>
</feature>
<accession>A0A9Q0H1Q7</accession>
<feature type="compositionally biased region" description="Acidic residues" evidence="1">
    <location>
        <begin position="342"/>
        <end position="359"/>
    </location>
</feature>
<feature type="compositionally biased region" description="Basic and acidic residues" evidence="1">
    <location>
        <begin position="265"/>
        <end position="313"/>
    </location>
</feature>
<feature type="region of interest" description="Disordered" evidence="1">
    <location>
        <begin position="265"/>
        <end position="424"/>
    </location>
</feature>
<dbReference type="Pfam" id="PF03909">
    <property type="entry name" value="BSD"/>
    <property type="match status" value="1"/>
</dbReference>
<feature type="region of interest" description="Disordered" evidence="1">
    <location>
        <begin position="71"/>
        <end position="91"/>
    </location>
</feature>
<dbReference type="PROSITE" id="PS50858">
    <property type="entry name" value="BSD"/>
    <property type="match status" value="1"/>
</dbReference>
<sequence length="424" mass="47341">MSWLSIPLPNPFKSQPSDDEEDSEGKEEVEGEEEEEESSSHGGGVKEDLSVLGKTIGRQLWGVASFLAPPPVNSSAQPTVDSTSTDDSSSQRLLGIRNDFAEIGGSFKSGLSLLSTNKAVNEISRLASNFLQFPKDDEEEEGDDVDGFSVEDHGGDIVGVTEEVLEFVQEISMRPECWTNFPLSLENDFEMSDAQREHASTVEDLAPSLVALKVRLCPGHMNEGQFWMIYFILLHPRLNEHDSKLLSTPQIIEARDSLLQKLQKRVNEQAESSKNDDSSIEVSDKGTKIQEESNPVQEKEVLVETVNAHHIEADEQENNEQWLEEEEDEADTSVAPQKQLENDEDVSFSDLEEEDDDDNNTSTKQRSLNSEKGIGVSSRNNSNEWVQLSENSDSREKKVVQTTSREKDSEGEESNDWLTIDDSD</sequence>
<comment type="caution">
    <text evidence="3">The sequence shown here is derived from an EMBL/GenBank/DDBJ whole genome shotgun (WGS) entry which is preliminary data.</text>
</comment>
<evidence type="ECO:0000256" key="1">
    <source>
        <dbReference type="SAM" id="MobiDB-lite"/>
    </source>
</evidence>
<evidence type="ECO:0000259" key="2">
    <source>
        <dbReference type="PROSITE" id="PS50858"/>
    </source>
</evidence>
<feature type="compositionally biased region" description="Acidic residues" evidence="1">
    <location>
        <begin position="17"/>
        <end position="37"/>
    </location>
</feature>
<feature type="compositionally biased region" description="Acidic residues" evidence="1">
    <location>
        <begin position="314"/>
        <end position="331"/>
    </location>
</feature>
<dbReference type="PANTHER" id="PTHR31923">
    <property type="entry name" value="BSD DOMAIN-CONTAINING PROTEIN"/>
    <property type="match status" value="1"/>
</dbReference>
<feature type="compositionally biased region" description="Low complexity" evidence="1">
    <location>
        <begin position="79"/>
        <end position="90"/>
    </location>
</feature>
<dbReference type="InterPro" id="IPR005607">
    <property type="entry name" value="BSD_dom"/>
</dbReference>
<feature type="compositionally biased region" description="Polar residues" evidence="1">
    <location>
        <begin position="377"/>
        <end position="391"/>
    </location>
</feature>
<feature type="compositionally biased region" description="Basic and acidic residues" evidence="1">
    <location>
        <begin position="392"/>
        <end position="408"/>
    </location>
</feature>
<dbReference type="AlphaFoldDB" id="A0A9Q0H1Q7"/>
<keyword evidence="4" id="KW-1185">Reference proteome</keyword>
<feature type="domain" description="BSD" evidence="2">
    <location>
        <begin position="186"/>
        <end position="238"/>
    </location>
</feature>
<evidence type="ECO:0000313" key="3">
    <source>
        <dbReference type="EMBL" id="KAJ4958237.1"/>
    </source>
</evidence>
<protein>
    <recommendedName>
        <fullName evidence="2">BSD domain-containing protein</fullName>
    </recommendedName>
</protein>
<dbReference type="PANTHER" id="PTHR31923:SF9">
    <property type="entry name" value="BSD DOMAIN-CONTAINING PROTEIN"/>
    <property type="match status" value="1"/>
</dbReference>
<reference evidence="3" key="1">
    <citation type="journal article" date="2023" name="Plant J.">
        <title>The genome of the king protea, Protea cynaroides.</title>
        <authorList>
            <person name="Chang J."/>
            <person name="Duong T.A."/>
            <person name="Schoeman C."/>
            <person name="Ma X."/>
            <person name="Roodt D."/>
            <person name="Barker N."/>
            <person name="Li Z."/>
            <person name="Van de Peer Y."/>
            <person name="Mizrachi E."/>
        </authorList>
    </citation>
    <scope>NUCLEOTIDE SEQUENCE</scope>
    <source>
        <tissue evidence="3">Young leaves</tissue>
    </source>
</reference>
<evidence type="ECO:0000313" key="4">
    <source>
        <dbReference type="Proteomes" id="UP001141806"/>
    </source>
</evidence>
<proteinExistence type="predicted"/>
<dbReference type="EMBL" id="JAMYWD010000010">
    <property type="protein sequence ID" value="KAJ4958237.1"/>
    <property type="molecule type" value="Genomic_DNA"/>
</dbReference>
<feature type="compositionally biased region" description="Polar residues" evidence="1">
    <location>
        <begin position="360"/>
        <end position="370"/>
    </location>
</feature>
<dbReference type="OrthoDB" id="1076611at2759"/>
<dbReference type="Proteomes" id="UP001141806">
    <property type="component" value="Unassembled WGS sequence"/>
</dbReference>
<dbReference type="SUPFAM" id="SSF140383">
    <property type="entry name" value="BSD domain-like"/>
    <property type="match status" value="1"/>
</dbReference>
<dbReference type="InterPro" id="IPR035925">
    <property type="entry name" value="BSD_dom_sf"/>
</dbReference>